<evidence type="ECO:0000313" key="8">
    <source>
        <dbReference type="EMBL" id="KIH70528.1"/>
    </source>
</evidence>
<reference evidence="8 10" key="1">
    <citation type="submission" date="2015-01" db="EMBL/GenBank/DDBJ databases">
        <title>Genome sequences of high lactate-tolerant strain Salinicoccus roseus W12 with industrial interest.</title>
        <authorList>
            <person name="Wang H."/>
            <person name="Yu B."/>
        </authorList>
    </citation>
    <scope>NUCLEOTIDE SEQUENCE [LARGE SCALE GENOMIC DNA]</scope>
    <source>
        <strain evidence="8 10">W12</strain>
    </source>
</reference>
<dbReference type="InterPro" id="IPR003370">
    <property type="entry name" value="Chromate_transpt"/>
</dbReference>
<dbReference type="GO" id="GO:0005886">
    <property type="term" value="C:plasma membrane"/>
    <property type="evidence" value="ECO:0007669"/>
    <property type="project" value="UniProtKB-SubCell"/>
</dbReference>
<dbReference type="EMBL" id="JXII01000006">
    <property type="protein sequence ID" value="KIH70528.1"/>
    <property type="molecule type" value="Genomic_DNA"/>
</dbReference>
<evidence type="ECO:0000256" key="7">
    <source>
        <dbReference type="SAM" id="Phobius"/>
    </source>
</evidence>
<comment type="similarity">
    <text evidence="2">Belongs to the chromate ion transporter (CHR) (TC 2.A.51) family.</text>
</comment>
<dbReference type="OrthoDB" id="9027281at2"/>
<protein>
    <submittedName>
        <fullName evidence="8">Chromate transporter</fullName>
    </submittedName>
</protein>
<dbReference type="Proteomes" id="UP000527860">
    <property type="component" value="Unassembled WGS sequence"/>
</dbReference>
<feature type="transmembrane region" description="Helical" evidence="7">
    <location>
        <begin position="141"/>
        <end position="172"/>
    </location>
</feature>
<sequence length="178" mass="19898">MHFKIFWVFFKVGMLGYGGGPSSIPLVHKEVVDTHKWMTDEAFQDALAIGNVLPGPIATKLGGYIGYLQKGWMGLANAVFATILPTIILMIILLKLFTEFKDLEWVQGMSNGVMPVVGVMLAILTYEFLAKAKARTTWQFIILFTLIAFLLLVVLEIHPAIIILVIVVFSLFRKEGRI</sequence>
<keyword evidence="3" id="KW-1003">Cell membrane</keyword>
<accession>A0A0C2DKJ7</accession>
<evidence type="ECO:0000313" key="9">
    <source>
        <dbReference type="EMBL" id="MDB0580617.1"/>
    </source>
</evidence>
<dbReference type="RefSeq" id="WP_040105986.1">
    <property type="nucleotide sequence ID" value="NZ_JABEVU030000001.1"/>
</dbReference>
<evidence type="ECO:0000313" key="10">
    <source>
        <dbReference type="Proteomes" id="UP000031546"/>
    </source>
</evidence>
<dbReference type="EMBL" id="JABEVU030000001">
    <property type="protein sequence ID" value="MDB0580617.1"/>
    <property type="molecule type" value="Genomic_DNA"/>
</dbReference>
<keyword evidence="6 7" id="KW-0472">Membrane</keyword>
<keyword evidence="4 7" id="KW-0812">Transmembrane</keyword>
<evidence type="ECO:0000256" key="6">
    <source>
        <dbReference type="ARBA" id="ARBA00023136"/>
    </source>
</evidence>
<evidence type="ECO:0000256" key="4">
    <source>
        <dbReference type="ARBA" id="ARBA00022692"/>
    </source>
</evidence>
<evidence type="ECO:0000256" key="3">
    <source>
        <dbReference type="ARBA" id="ARBA00022475"/>
    </source>
</evidence>
<dbReference type="PANTHER" id="PTHR43663">
    <property type="entry name" value="CHROMATE TRANSPORT PROTEIN-RELATED"/>
    <property type="match status" value="1"/>
</dbReference>
<name>A0A0C2DKJ7_9STAP</name>
<dbReference type="InterPro" id="IPR052518">
    <property type="entry name" value="CHR_Transporter"/>
</dbReference>
<reference evidence="9" key="3">
    <citation type="submission" date="2020-04" db="EMBL/GenBank/DDBJ databases">
        <authorList>
            <person name="Tanveer F."/>
            <person name="Xie Y."/>
            <person name="Shinwari Z.K."/>
        </authorList>
    </citation>
    <scope>NUCLEOTIDE SEQUENCE</scope>
    <source>
        <strain evidence="9">MOSEL-ME25</strain>
    </source>
</reference>
<reference evidence="11" key="2">
    <citation type="submission" date="2020-04" db="EMBL/GenBank/DDBJ databases">
        <title>Genome analysis and biological profiling of marine Cellulosimicrobium funkei MOSEL-ME6.</title>
        <authorList>
            <person name="Tanveer F."/>
            <person name="Xie Y."/>
            <person name="Shinwari Z.K."/>
        </authorList>
    </citation>
    <scope>NUCLEOTIDE SEQUENCE [LARGE SCALE GENOMIC DNA]</scope>
    <source>
        <strain evidence="11">MOSEL-ME25</strain>
    </source>
</reference>
<gene>
    <name evidence="9" type="ORF">F7P68_0008745</name>
    <name evidence="8" type="ORF">SN16_07380</name>
</gene>
<dbReference type="Proteomes" id="UP000031546">
    <property type="component" value="Unassembled WGS sequence"/>
</dbReference>
<comment type="subcellular location">
    <subcellularLocation>
        <location evidence="1">Cell membrane</location>
        <topology evidence="1">Multi-pass membrane protein</topology>
    </subcellularLocation>
</comment>
<proteinExistence type="inferred from homology"/>
<comment type="caution">
    <text evidence="8">The sequence shown here is derived from an EMBL/GenBank/DDBJ whole genome shotgun (WGS) entry which is preliminary data.</text>
</comment>
<dbReference type="Pfam" id="PF02417">
    <property type="entry name" value="Chromate_transp"/>
    <property type="match status" value="1"/>
</dbReference>
<evidence type="ECO:0000256" key="1">
    <source>
        <dbReference type="ARBA" id="ARBA00004651"/>
    </source>
</evidence>
<dbReference type="STRING" id="45670.SN16_07380"/>
<evidence type="ECO:0000313" key="11">
    <source>
        <dbReference type="Proteomes" id="UP000527860"/>
    </source>
</evidence>
<dbReference type="PANTHER" id="PTHR43663:SF1">
    <property type="entry name" value="CHROMATE TRANSPORTER"/>
    <property type="match status" value="1"/>
</dbReference>
<dbReference type="AlphaFoldDB" id="A0A0C2DKJ7"/>
<dbReference type="GeneID" id="77845374"/>
<organism evidence="8 10">
    <name type="scientific">Salinicoccus roseus</name>
    <dbReference type="NCBI Taxonomy" id="45670"/>
    <lineage>
        <taxon>Bacteria</taxon>
        <taxon>Bacillati</taxon>
        <taxon>Bacillota</taxon>
        <taxon>Bacilli</taxon>
        <taxon>Bacillales</taxon>
        <taxon>Staphylococcaceae</taxon>
        <taxon>Salinicoccus</taxon>
    </lineage>
</organism>
<keyword evidence="5 7" id="KW-1133">Transmembrane helix</keyword>
<reference evidence="9 11" key="4">
    <citation type="submission" date="2022-12" db="EMBL/GenBank/DDBJ databases">
        <title>Genome analysis and biological profiling of marine Salinicoccus roseus MOSEL-ME25.</title>
        <authorList>
            <person name="Mirza F.T."/>
            <person name="Xie Y."/>
            <person name="Shinwari Z.K."/>
        </authorList>
    </citation>
    <scope>NUCLEOTIDE SEQUENCE [LARGE SCALE GENOMIC DNA]</scope>
    <source>
        <strain evidence="9 11">MOSEL-ME25</strain>
    </source>
</reference>
<feature type="transmembrane region" description="Helical" evidence="7">
    <location>
        <begin position="109"/>
        <end position="129"/>
    </location>
</feature>
<feature type="transmembrane region" description="Helical" evidence="7">
    <location>
        <begin position="75"/>
        <end position="97"/>
    </location>
</feature>
<evidence type="ECO:0000256" key="2">
    <source>
        <dbReference type="ARBA" id="ARBA00005262"/>
    </source>
</evidence>
<evidence type="ECO:0000256" key="5">
    <source>
        <dbReference type="ARBA" id="ARBA00022989"/>
    </source>
</evidence>
<keyword evidence="11" id="KW-1185">Reference proteome</keyword>
<dbReference type="GO" id="GO:0015109">
    <property type="term" value="F:chromate transmembrane transporter activity"/>
    <property type="evidence" value="ECO:0007669"/>
    <property type="project" value="InterPro"/>
</dbReference>